<proteinExistence type="predicted"/>
<gene>
    <name evidence="1" type="ORF">BJY26_001116</name>
</gene>
<evidence type="ECO:0000313" key="1">
    <source>
        <dbReference type="EMBL" id="NYI66810.1"/>
    </source>
</evidence>
<comment type="caution">
    <text evidence="1">The sequence shown here is derived from an EMBL/GenBank/DDBJ whole genome shotgun (WGS) entry which is preliminary data.</text>
</comment>
<protein>
    <submittedName>
        <fullName evidence="1">Uncharacterized protein</fullName>
    </submittedName>
</protein>
<dbReference type="SUPFAM" id="SSF160424">
    <property type="entry name" value="BH3703-like"/>
    <property type="match status" value="1"/>
</dbReference>
<dbReference type="RefSeq" id="WP_179426412.1">
    <property type="nucleotide sequence ID" value="NZ_JACBZP010000001.1"/>
</dbReference>
<accession>A0A7Z0AB00</accession>
<dbReference type="AlphaFoldDB" id="A0A7Z0AB00"/>
<keyword evidence="2" id="KW-1185">Reference proteome</keyword>
<organism evidence="1 2">
    <name type="scientific">Spelaeicoccus albus</name>
    <dbReference type="NCBI Taxonomy" id="1280376"/>
    <lineage>
        <taxon>Bacteria</taxon>
        <taxon>Bacillati</taxon>
        <taxon>Actinomycetota</taxon>
        <taxon>Actinomycetes</taxon>
        <taxon>Micrococcales</taxon>
        <taxon>Brevibacteriaceae</taxon>
        <taxon>Spelaeicoccus</taxon>
    </lineage>
</organism>
<dbReference type="InterPro" id="IPR036170">
    <property type="entry name" value="YezG-like_sf"/>
</dbReference>
<reference evidence="1 2" key="1">
    <citation type="submission" date="2020-07" db="EMBL/GenBank/DDBJ databases">
        <title>Sequencing the genomes of 1000 actinobacteria strains.</title>
        <authorList>
            <person name="Klenk H.-P."/>
        </authorList>
    </citation>
    <scope>NUCLEOTIDE SEQUENCE [LARGE SCALE GENOMIC DNA]</scope>
    <source>
        <strain evidence="1 2">DSM 26341</strain>
    </source>
</reference>
<name>A0A7Z0AB00_9MICO</name>
<sequence>MTDMPRMIRQQQLTSSIAQQLLQELNTGSGWDELSLEAVPVGDDISATVRQRTGDEVVSNAGVLARDLQLSKDVMSLREATYEQGAGAWISAVITISASGWPEPKLSPSASFNYDSDPFAANGAEATLSAETLAADLTRFPRQRANIPQWVVDRIGAAGLEVPAMSAGE</sequence>
<dbReference type="EMBL" id="JACBZP010000001">
    <property type="protein sequence ID" value="NYI66810.1"/>
    <property type="molecule type" value="Genomic_DNA"/>
</dbReference>
<dbReference type="Proteomes" id="UP000539111">
    <property type="component" value="Unassembled WGS sequence"/>
</dbReference>
<evidence type="ECO:0000313" key="2">
    <source>
        <dbReference type="Proteomes" id="UP000539111"/>
    </source>
</evidence>